<evidence type="ECO:0000313" key="6">
    <source>
        <dbReference type="Proteomes" id="UP001549110"/>
    </source>
</evidence>
<dbReference type="EMBL" id="JBEPLU010000001">
    <property type="protein sequence ID" value="MET3527017.1"/>
    <property type="molecule type" value="Genomic_DNA"/>
</dbReference>
<reference evidence="5 6" key="1">
    <citation type="submission" date="2024-06" db="EMBL/GenBank/DDBJ databases">
        <title>Genomic Encyclopedia of Type Strains, Phase IV (KMG-IV): sequencing the most valuable type-strain genomes for metagenomic binning, comparative biology and taxonomic classification.</title>
        <authorList>
            <person name="Goeker M."/>
        </authorList>
    </citation>
    <scope>NUCLEOTIDE SEQUENCE [LARGE SCALE GENOMIC DNA]</scope>
    <source>
        <strain evidence="5 6">DSM 17809</strain>
    </source>
</reference>
<dbReference type="Gene3D" id="1.10.287.470">
    <property type="entry name" value="Helix hairpin bin"/>
    <property type="match status" value="2"/>
</dbReference>
<feature type="coiled-coil region" evidence="1">
    <location>
        <begin position="162"/>
        <end position="217"/>
    </location>
</feature>
<dbReference type="Gene3D" id="2.40.30.170">
    <property type="match status" value="1"/>
</dbReference>
<keyword evidence="2" id="KW-0472">Membrane</keyword>
<keyword evidence="1" id="KW-0175">Coiled coil</keyword>
<name>A0ABV2EJ07_9CAUL</name>
<evidence type="ECO:0000259" key="4">
    <source>
        <dbReference type="Pfam" id="PF25954"/>
    </source>
</evidence>
<gene>
    <name evidence="5" type="ORF">ABID41_002112</name>
</gene>
<keyword evidence="2" id="KW-0812">Transmembrane</keyword>
<evidence type="ECO:0000256" key="2">
    <source>
        <dbReference type="SAM" id="Phobius"/>
    </source>
</evidence>
<accession>A0ABV2EJ07</accession>
<evidence type="ECO:0000259" key="3">
    <source>
        <dbReference type="Pfam" id="PF25917"/>
    </source>
</evidence>
<feature type="transmembrane region" description="Helical" evidence="2">
    <location>
        <begin position="12"/>
        <end position="35"/>
    </location>
</feature>
<dbReference type="Proteomes" id="UP001549110">
    <property type="component" value="Unassembled WGS sequence"/>
</dbReference>
<keyword evidence="2" id="KW-1133">Transmembrane helix</keyword>
<dbReference type="SUPFAM" id="SSF111369">
    <property type="entry name" value="HlyD-like secretion proteins"/>
    <property type="match status" value="2"/>
</dbReference>
<dbReference type="PANTHER" id="PTHR30386">
    <property type="entry name" value="MEMBRANE FUSION SUBUNIT OF EMRAB-TOLC MULTIDRUG EFFLUX PUMP"/>
    <property type="match status" value="1"/>
</dbReference>
<protein>
    <submittedName>
        <fullName evidence="5">Multidrug resistance efflux pump</fullName>
    </submittedName>
</protein>
<evidence type="ECO:0000256" key="1">
    <source>
        <dbReference type="SAM" id="Coils"/>
    </source>
</evidence>
<proteinExistence type="predicted"/>
<sequence length="355" mass="38323">MSETEPPPPRRTWSRALIPIIAVALGGVLMVLFAWRLPPFDTGEQSTDNAYVRGYVTIISPKLDGYVTQVLVRDFMAVKAGQPLVMIDESTYRQAVDQAQAELAAQKASLADSEQQQRRGEANVSLVGAQERSARAALAKAQADYNRAAPLVRQGWLAPTELDRLRLAVQQAEAAVAQSLAQGKVAQEDLTSVGVGRAGLEANVERAQAALRLAEINLANTRIVAPTDGHVGEVGVRVGQYVAPGTQLMGLVSQDVWIIANFKETQVEGMRVGEPARIRIDALPGVTFRGHVERMGPATGSEFAVIRPDNATGNFTKVVQRLPIRIVLEPGQAQAERLRPGMSVVVSINTRRRGS</sequence>
<dbReference type="Gene3D" id="2.40.50.100">
    <property type="match status" value="1"/>
</dbReference>
<dbReference type="RefSeq" id="WP_354297568.1">
    <property type="nucleotide sequence ID" value="NZ_JBEPLU010000001.1"/>
</dbReference>
<dbReference type="InterPro" id="IPR050739">
    <property type="entry name" value="MFP"/>
</dbReference>
<dbReference type="InterPro" id="IPR058625">
    <property type="entry name" value="MdtA-like_BSH"/>
</dbReference>
<dbReference type="Pfam" id="PF25954">
    <property type="entry name" value="Beta-barrel_RND_2"/>
    <property type="match status" value="1"/>
</dbReference>
<dbReference type="Pfam" id="PF25917">
    <property type="entry name" value="BSH_RND"/>
    <property type="match status" value="1"/>
</dbReference>
<feature type="domain" description="Multidrug resistance protein MdtA-like barrel-sandwich hybrid" evidence="3">
    <location>
        <begin position="59"/>
        <end position="252"/>
    </location>
</feature>
<evidence type="ECO:0000313" key="5">
    <source>
        <dbReference type="EMBL" id="MET3527017.1"/>
    </source>
</evidence>
<dbReference type="PRINTS" id="PR01490">
    <property type="entry name" value="RTXTOXIND"/>
</dbReference>
<dbReference type="InterPro" id="IPR058792">
    <property type="entry name" value="Beta-barrel_RND_2"/>
</dbReference>
<feature type="domain" description="CusB-like beta-barrel" evidence="4">
    <location>
        <begin position="256"/>
        <end position="298"/>
    </location>
</feature>
<organism evidence="5 6">
    <name type="scientific">Phenylobacterium koreense</name>
    <dbReference type="NCBI Taxonomy" id="266125"/>
    <lineage>
        <taxon>Bacteria</taxon>
        <taxon>Pseudomonadati</taxon>
        <taxon>Pseudomonadota</taxon>
        <taxon>Alphaproteobacteria</taxon>
        <taxon>Caulobacterales</taxon>
        <taxon>Caulobacteraceae</taxon>
        <taxon>Phenylobacterium</taxon>
    </lineage>
</organism>
<dbReference type="PANTHER" id="PTHR30386:SF24">
    <property type="entry name" value="MULTIDRUG RESISTANCE EFFLUX PUMP"/>
    <property type="match status" value="1"/>
</dbReference>
<keyword evidence="6" id="KW-1185">Reference proteome</keyword>
<comment type="caution">
    <text evidence="5">The sequence shown here is derived from an EMBL/GenBank/DDBJ whole genome shotgun (WGS) entry which is preliminary data.</text>
</comment>